<evidence type="ECO:0000313" key="3">
    <source>
        <dbReference type="Proteomes" id="UP000593560"/>
    </source>
</evidence>
<keyword evidence="1" id="KW-0732">Signal</keyword>
<feature type="signal peptide" evidence="1">
    <location>
        <begin position="1"/>
        <end position="25"/>
    </location>
</feature>
<dbReference type="AlphaFoldDB" id="A0A7J9FZ64"/>
<comment type="caution">
    <text evidence="2">The sequence shown here is derived from an EMBL/GenBank/DDBJ whole genome shotgun (WGS) entry which is preliminary data.</text>
</comment>
<organism evidence="2 3">
    <name type="scientific">Gossypium harknessii</name>
    <dbReference type="NCBI Taxonomy" id="34285"/>
    <lineage>
        <taxon>Eukaryota</taxon>
        <taxon>Viridiplantae</taxon>
        <taxon>Streptophyta</taxon>
        <taxon>Embryophyta</taxon>
        <taxon>Tracheophyta</taxon>
        <taxon>Spermatophyta</taxon>
        <taxon>Magnoliopsida</taxon>
        <taxon>eudicotyledons</taxon>
        <taxon>Gunneridae</taxon>
        <taxon>Pentapetalae</taxon>
        <taxon>rosids</taxon>
        <taxon>malvids</taxon>
        <taxon>Malvales</taxon>
        <taxon>Malvaceae</taxon>
        <taxon>Malvoideae</taxon>
        <taxon>Gossypium</taxon>
    </lineage>
</organism>
<gene>
    <name evidence="2" type="ORF">Gohar_015265</name>
</gene>
<feature type="chain" id="PRO_5029559350" evidence="1">
    <location>
        <begin position="26"/>
        <end position="94"/>
    </location>
</feature>
<sequence length="94" mass="10673">MEGVACTWMLLSMCLLGYLIIYVEANEAEVLGNFLKSRLSKKSSSVVHSWAWLNEKIGNSPIIFSLKMDPWRLIKSVHCLVNLMVLISTIIQDM</sequence>
<name>A0A7J9FZ64_9ROSI</name>
<dbReference type="OrthoDB" id="443318at2759"/>
<reference evidence="2 3" key="1">
    <citation type="journal article" date="2019" name="Genome Biol. Evol.">
        <title>Insights into the evolution of the New World diploid cottons (Gossypium, subgenus Houzingenia) based on genome sequencing.</title>
        <authorList>
            <person name="Grover C.E."/>
            <person name="Arick M.A. 2nd"/>
            <person name="Thrash A."/>
            <person name="Conover J.L."/>
            <person name="Sanders W.S."/>
            <person name="Peterson D.G."/>
            <person name="Frelichowski J.E."/>
            <person name="Scheffler J.A."/>
            <person name="Scheffler B.E."/>
            <person name="Wendel J.F."/>
        </authorList>
    </citation>
    <scope>NUCLEOTIDE SEQUENCE [LARGE SCALE GENOMIC DNA]</scope>
    <source>
        <strain evidence="2">0</strain>
        <tissue evidence="2">Leaf</tissue>
    </source>
</reference>
<accession>A0A7J9FZ64</accession>
<dbReference type="Proteomes" id="UP000593560">
    <property type="component" value="Unassembled WGS sequence"/>
</dbReference>
<dbReference type="EMBL" id="JABFAD010000001">
    <property type="protein sequence ID" value="MBA0790627.1"/>
    <property type="molecule type" value="Genomic_DNA"/>
</dbReference>
<keyword evidence="3" id="KW-1185">Reference proteome</keyword>
<evidence type="ECO:0000313" key="2">
    <source>
        <dbReference type="EMBL" id="MBA0790627.1"/>
    </source>
</evidence>
<evidence type="ECO:0000256" key="1">
    <source>
        <dbReference type="SAM" id="SignalP"/>
    </source>
</evidence>
<protein>
    <submittedName>
        <fullName evidence="2">Uncharacterized protein</fullName>
    </submittedName>
</protein>
<proteinExistence type="predicted"/>